<feature type="compositionally biased region" description="Basic and acidic residues" evidence="1">
    <location>
        <begin position="73"/>
        <end position="85"/>
    </location>
</feature>
<organism evidence="2 3">
    <name type="scientific">Buddleja alternifolia</name>
    <dbReference type="NCBI Taxonomy" id="168488"/>
    <lineage>
        <taxon>Eukaryota</taxon>
        <taxon>Viridiplantae</taxon>
        <taxon>Streptophyta</taxon>
        <taxon>Embryophyta</taxon>
        <taxon>Tracheophyta</taxon>
        <taxon>Spermatophyta</taxon>
        <taxon>Magnoliopsida</taxon>
        <taxon>eudicotyledons</taxon>
        <taxon>Gunneridae</taxon>
        <taxon>Pentapetalae</taxon>
        <taxon>asterids</taxon>
        <taxon>lamiids</taxon>
        <taxon>Lamiales</taxon>
        <taxon>Scrophulariaceae</taxon>
        <taxon>Buddlejeae</taxon>
        <taxon>Buddleja</taxon>
    </lineage>
</organism>
<sequence>MPASHESLLFDGRTANNTQILPYSNQGANPMALPLSADGDFFRSLVKNPSPIFGNLLAIAEKYVNMDEAAKMKEAESLPENKEGRTTCPVSDG</sequence>
<evidence type="ECO:0000256" key="1">
    <source>
        <dbReference type="SAM" id="MobiDB-lite"/>
    </source>
</evidence>
<dbReference type="Proteomes" id="UP000826271">
    <property type="component" value="Unassembled WGS sequence"/>
</dbReference>
<dbReference type="EMBL" id="WHWC01000016">
    <property type="protein sequence ID" value="KAG8367625.1"/>
    <property type="molecule type" value="Genomic_DNA"/>
</dbReference>
<name>A0AAV6WFN3_9LAMI</name>
<feature type="region of interest" description="Disordered" evidence="1">
    <location>
        <begin position="73"/>
        <end position="93"/>
    </location>
</feature>
<accession>A0AAV6WFN3</accession>
<comment type="caution">
    <text evidence="2">The sequence shown here is derived from an EMBL/GenBank/DDBJ whole genome shotgun (WGS) entry which is preliminary data.</text>
</comment>
<dbReference type="AlphaFoldDB" id="A0AAV6WFN3"/>
<gene>
    <name evidence="2" type="ORF">BUALT_Bualt16G0091700</name>
</gene>
<keyword evidence="3" id="KW-1185">Reference proteome</keyword>
<evidence type="ECO:0000313" key="2">
    <source>
        <dbReference type="EMBL" id="KAG8367625.1"/>
    </source>
</evidence>
<evidence type="ECO:0000313" key="3">
    <source>
        <dbReference type="Proteomes" id="UP000826271"/>
    </source>
</evidence>
<reference evidence="2" key="1">
    <citation type="submission" date="2019-10" db="EMBL/GenBank/DDBJ databases">
        <authorList>
            <person name="Zhang R."/>
            <person name="Pan Y."/>
            <person name="Wang J."/>
            <person name="Ma R."/>
            <person name="Yu S."/>
        </authorList>
    </citation>
    <scope>NUCLEOTIDE SEQUENCE</scope>
    <source>
        <strain evidence="2">LA-IB0</strain>
        <tissue evidence="2">Leaf</tissue>
    </source>
</reference>
<protein>
    <submittedName>
        <fullName evidence="2">Uncharacterized protein</fullName>
    </submittedName>
</protein>
<proteinExistence type="predicted"/>